<gene>
    <name evidence="3" type="ORF">CEUSTIGMA_g4063.t1</name>
</gene>
<feature type="transmembrane region" description="Helical" evidence="2">
    <location>
        <begin position="260"/>
        <end position="283"/>
    </location>
</feature>
<evidence type="ECO:0000313" key="3">
    <source>
        <dbReference type="EMBL" id="GAX76617.1"/>
    </source>
</evidence>
<feature type="region of interest" description="Disordered" evidence="1">
    <location>
        <begin position="714"/>
        <end position="733"/>
    </location>
</feature>
<feature type="region of interest" description="Disordered" evidence="1">
    <location>
        <begin position="60"/>
        <end position="92"/>
    </location>
</feature>
<dbReference type="EMBL" id="BEGY01000018">
    <property type="protein sequence ID" value="GAX76617.1"/>
    <property type="molecule type" value="Genomic_DNA"/>
</dbReference>
<feature type="compositionally biased region" description="Low complexity" evidence="1">
    <location>
        <begin position="76"/>
        <end position="91"/>
    </location>
</feature>
<evidence type="ECO:0000256" key="1">
    <source>
        <dbReference type="SAM" id="MobiDB-lite"/>
    </source>
</evidence>
<keyword evidence="2" id="KW-1133">Transmembrane helix</keyword>
<organism evidence="3 4">
    <name type="scientific">Chlamydomonas eustigma</name>
    <dbReference type="NCBI Taxonomy" id="1157962"/>
    <lineage>
        <taxon>Eukaryota</taxon>
        <taxon>Viridiplantae</taxon>
        <taxon>Chlorophyta</taxon>
        <taxon>core chlorophytes</taxon>
        <taxon>Chlorophyceae</taxon>
        <taxon>CS clade</taxon>
        <taxon>Chlamydomonadales</taxon>
        <taxon>Chlamydomonadaceae</taxon>
        <taxon>Chlamydomonas</taxon>
    </lineage>
</organism>
<accession>A0A250X0M0</accession>
<reference evidence="3 4" key="1">
    <citation type="submission" date="2017-08" db="EMBL/GenBank/DDBJ databases">
        <title>Acidophilic green algal genome provides insights into adaptation to an acidic environment.</title>
        <authorList>
            <person name="Hirooka S."/>
            <person name="Hirose Y."/>
            <person name="Kanesaki Y."/>
            <person name="Higuchi S."/>
            <person name="Fujiwara T."/>
            <person name="Onuma R."/>
            <person name="Era A."/>
            <person name="Ohbayashi R."/>
            <person name="Uzuka A."/>
            <person name="Nozaki H."/>
            <person name="Yoshikawa H."/>
            <person name="Miyagishima S.Y."/>
        </authorList>
    </citation>
    <scope>NUCLEOTIDE SEQUENCE [LARGE SCALE GENOMIC DNA]</scope>
    <source>
        <strain evidence="3 4">NIES-2499</strain>
    </source>
</reference>
<evidence type="ECO:0000256" key="2">
    <source>
        <dbReference type="SAM" id="Phobius"/>
    </source>
</evidence>
<keyword evidence="2" id="KW-0472">Membrane</keyword>
<dbReference type="OrthoDB" id="529273at2759"/>
<protein>
    <submittedName>
        <fullName evidence="3">Uncharacterized protein</fullName>
    </submittedName>
</protein>
<keyword evidence="2" id="KW-0812">Transmembrane</keyword>
<keyword evidence="4" id="KW-1185">Reference proteome</keyword>
<dbReference type="Proteomes" id="UP000232323">
    <property type="component" value="Unassembled WGS sequence"/>
</dbReference>
<dbReference type="AlphaFoldDB" id="A0A250X0M0"/>
<comment type="caution">
    <text evidence="3">The sequence shown here is derived from an EMBL/GenBank/DDBJ whole genome shotgun (WGS) entry which is preliminary data.</text>
</comment>
<sequence length="997" mass="110128">MESVFQHVQDSSITGSDSFSKWMRPSICVNIPENVDYISEGVTFSSDAWHLKSPKMLQQAHVKQKPRKEKSDRILSPQQFSTSSSISSGHQRPLLMRASTGNSMLASPRFSMARASTGNFSPVLPPTSEMFSQGVQPFSQPNLSSYHPLSMGPLVPIRRGLSRGGSLAPDSNIPHLADTFFTPLIPNAPSPRNPASHTLTRSYSQALASAMIQDAAKLMASSPRLARAEEMYRQLQPSFQKIDEEPPDLPSHLKFLLVGMYYMCFWIILICIALIVLYLPYIIHLFSLLGPRSSQALEIMMGANNSSATADVTASGLTVPECHSLLYCKGLDSTLMLLHERRDPLSWILRVEHQWSIAEGSDSHLASERSEKCGHGALGSLLLQTWRQREMQQLCLHAAVSTPSSQLGSSQTLDPIVWVIRHPLFFTLSQHSRGDNNDPGSHDKVKEGYAVQGSTQHVASWWESKVIQSFHVAVDWDVLNSNEGVGNSPASHVPTGNAIPQHAVPEYLKCGQHHEGRSDAWVVQHASLQDAAGRYLSEGEESDDQQASSHDTKAGGNEFYLRACSNQADNSEAVTSSAAPHYSQQLQVLHPVLLLHLVPGDNTDHHSHKYAATSDHDDMEVHYQQLFQDILHVFTTLTILNSTSVKDKGIQIAVSSRLRIKGQAMEVWKRVSHPFPVRFLDVDPYPPSTCFHHLLVVPLAPLVGSNTLLPDAGFQSDANRSHQPSEAKDDDEGLHVQSVHDVEALKSCRSSLIISSAHWLRAMFPDLSAASPQRTTANVLHQSHLPAEPQVQLPIKSTGGLNLTTHLVLWISRRNQDVIMSKHMTSWQHARTFDNEDQLQLVLHQTVLDWNNDACFRTGQGIKASSLIEGQRIDAHGDSDGIGGRKSCRSKPVVFNFQAVELSDVPAYPDQILMLSKAKIIVSAYSSDLSNMFWMSPESGGVLEIKHKSLSRGDDNGHIKHLSNVLGHEYLLLESIGEEANLKEVSTALRTLMDVTA</sequence>
<proteinExistence type="predicted"/>
<evidence type="ECO:0000313" key="4">
    <source>
        <dbReference type="Proteomes" id="UP000232323"/>
    </source>
</evidence>
<name>A0A250X0M0_9CHLO</name>